<dbReference type="SMART" id="SM00382">
    <property type="entry name" value="AAA"/>
    <property type="match status" value="1"/>
</dbReference>
<accession>A0A7Y9S6L3</accession>
<protein>
    <submittedName>
        <fullName evidence="5">Iron complex transport system ATP-binding protein</fullName>
    </submittedName>
</protein>
<dbReference type="EMBL" id="JACCAA010000001">
    <property type="protein sequence ID" value="NYG60365.1"/>
    <property type="molecule type" value="Genomic_DNA"/>
</dbReference>
<feature type="domain" description="ABC transporter" evidence="4">
    <location>
        <begin position="3"/>
        <end position="234"/>
    </location>
</feature>
<dbReference type="Gene3D" id="3.40.50.300">
    <property type="entry name" value="P-loop containing nucleotide triphosphate hydrolases"/>
    <property type="match status" value="1"/>
</dbReference>
<gene>
    <name evidence="5" type="ORF">BJ980_003288</name>
</gene>
<dbReference type="GO" id="GO:0016887">
    <property type="term" value="F:ATP hydrolysis activity"/>
    <property type="evidence" value="ECO:0007669"/>
    <property type="project" value="InterPro"/>
</dbReference>
<reference evidence="5 6" key="1">
    <citation type="submission" date="2020-07" db="EMBL/GenBank/DDBJ databases">
        <title>Sequencing the genomes of 1000 actinobacteria strains.</title>
        <authorList>
            <person name="Klenk H.-P."/>
        </authorList>
    </citation>
    <scope>NUCLEOTIDE SEQUENCE [LARGE SCALE GENOMIC DNA]</scope>
    <source>
        <strain evidence="5 6">DSM 23819</strain>
    </source>
</reference>
<dbReference type="Proteomes" id="UP000540656">
    <property type="component" value="Unassembled WGS sequence"/>
</dbReference>
<organism evidence="5 6">
    <name type="scientific">Nocardioides daedukensis</name>
    <dbReference type="NCBI Taxonomy" id="634462"/>
    <lineage>
        <taxon>Bacteria</taxon>
        <taxon>Bacillati</taxon>
        <taxon>Actinomycetota</taxon>
        <taxon>Actinomycetes</taxon>
        <taxon>Propionibacteriales</taxon>
        <taxon>Nocardioidaceae</taxon>
        <taxon>Nocardioides</taxon>
    </lineage>
</organism>
<keyword evidence="3 5" id="KW-0067">ATP-binding</keyword>
<dbReference type="PANTHER" id="PTHR42794">
    <property type="entry name" value="HEMIN IMPORT ATP-BINDING PROTEIN HMUV"/>
    <property type="match status" value="1"/>
</dbReference>
<dbReference type="Pfam" id="PF00005">
    <property type="entry name" value="ABC_tran"/>
    <property type="match status" value="1"/>
</dbReference>
<dbReference type="FunFam" id="3.40.50.300:FF:000134">
    <property type="entry name" value="Iron-enterobactin ABC transporter ATP-binding protein"/>
    <property type="match status" value="1"/>
</dbReference>
<proteinExistence type="predicted"/>
<dbReference type="InterPro" id="IPR027417">
    <property type="entry name" value="P-loop_NTPase"/>
</dbReference>
<dbReference type="SUPFAM" id="SSF52540">
    <property type="entry name" value="P-loop containing nucleoside triphosphate hydrolases"/>
    <property type="match status" value="1"/>
</dbReference>
<dbReference type="CDD" id="cd03214">
    <property type="entry name" value="ABC_Iron-Siderophores_B12_Hemin"/>
    <property type="match status" value="1"/>
</dbReference>
<dbReference type="InterPro" id="IPR003593">
    <property type="entry name" value="AAA+_ATPase"/>
</dbReference>
<evidence type="ECO:0000313" key="5">
    <source>
        <dbReference type="EMBL" id="NYG60365.1"/>
    </source>
</evidence>
<keyword evidence="2" id="KW-0547">Nucleotide-binding</keyword>
<dbReference type="RefSeq" id="WP_179503303.1">
    <property type="nucleotide sequence ID" value="NZ_JACCAA010000001.1"/>
</dbReference>
<evidence type="ECO:0000313" key="6">
    <source>
        <dbReference type="Proteomes" id="UP000540656"/>
    </source>
</evidence>
<name>A0A7Y9S6L3_9ACTN</name>
<evidence type="ECO:0000256" key="2">
    <source>
        <dbReference type="ARBA" id="ARBA00022741"/>
    </source>
</evidence>
<dbReference type="GO" id="GO:0005524">
    <property type="term" value="F:ATP binding"/>
    <property type="evidence" value="ECO:0007669"/>
    <property type="project" value="UniProtKB-KW"/>
</dbReference>
<keyword evidence="1" id="KW-0813">Transport</keyword>
<evidence type="ECO:0000256" key="1">
    <source>
        <dbReference type="ARBA" id="ARBA00022448"/>
    </source>
</evidence>
<evidence type="ECO:0000256" key="3">
    <source>
        <dbReference type="ARBA" id="ARBA00022840"/>
    </source>
</evidence>
<dbReference type="InterPro" id="IPR003439">
    <property type="entry name" value="ABC_transporter-like_ATP-bd"/>
</dbReference>
<sequence>MRIDVESVAWQVNGRTIIEDIDLLCEPGTFTGLLGPNGSGKTTLLHVMAGLRRPSRGRVLADGHDLHRMSGGDRARAVALVEQDASTNLDLTVRDVVGLGRIPHRGRWAGAPDDPDAIEVAMELARVSDLAERRWPTLSGGERQRTQLARAVAQRPAVLLLDEPTNHLDLGHQLDFLTRVRELGLTTVAALHDLELALGFCDRLVVLDRGRVVAAGTVDEDVLTPELLAHVYGVDASVEKHPVTGRPHLHWNGPIAGTVHA</sequence>
<evidence type="ECO:0000259" key="4">
    <source>
        <dbReference type="PROSITE" id="PS50893"/>
    </source>
</evidence>
<dbReference type="PANTHER" id="PTHR42794:SF2">
    <property type="entry name" value="ABC TRANSPORTER ATP-BINDING PROTEIN"/>
    <property type="match status" value="1"/>
</dbReference>
<dbReference type="AlphaFoldDB" id="A0A7Y9S6L3"/>
<dbReference type="PROSITE" id="PS50893">
    <property type="entry name" value="ABC_TRANSPORTER_2"/>
    <property type="match status" value="1"/>
</dbReference>
<keyword evidence="6" id="KW-1185">Reference proteome</keyword>
<comment type="caution">
    <text evidence="5">The sequence shown here is derived from an EMBL/GenBank/DDBJ whole genome shotgun (WGS) entry which is preliminary data.</text>
</comment>